<dbReference type="EMBL" id="MNPJ01000002">
    <property type="protein sequence ID" value="OQS55792.1"/>
    <property type="molecule type" value="Genomic_DNA"/>
</dbReference>
<evidence type="ECO:0000256" key="2">
    <source>
        <dbReference type="ARBA" id="ARBA00023274"/>
    </source>
</evidence>
<dbReference type="InterPro" id="IPR012678">
    <property type="entry name" value="Ribosomal_uL23/eL15/eS24_sf"/>
</dbReference>
<evidence type="ECO:0000313" key="4">
    <source>
        <dbReference type="Proteomes" id="UP000192758"/>
    </source>
</evidence>
<dbReference type="SUPFAM" id="SSF54189">
    <property type="entry name" value="Ribosomal proteins S24e, L23 and L15e"/>
    <property type="match status" value="1"/>
</dbReference>
<dbReference type="AlphaFoldDB" id="A0A1W0E9A1"/>
<dbReference type="STRING" id="646526.A0A1W0E9A1"/>
<dbReference type="PANTHER" id="PTHR10496">
    <property type="entry name" value="40S RIBOSOMAL PROTEIN S24"/>
    <property type="match status" value="1"/>
</dbReference>
<organism evidence="3 4">
    <name type="scientific">Ecytonucleospora hepatopenaei</name>
    <dbReference type="NCBI Taxonomy" id="646526"/>
    <lineage>
        <taxon>Eukaryota</taxon>
        <taxon>Fungi</taxon>
        <taxon>Fungi incertae sedis</taxon>
        <taxon>Microsporidia</taxon>
        <taxon>Enterocytozoonidae</taxon>
        <taxon>Ecytonucleospora</taxon>
    </lineage>
</organism>
<dbReference type="Gene3D" id="3.30.70.3370">
    <property type="match status" value="1"/>
</dbReference>
<evidence type="ECO:0000256" key="1">
    <source>
        <dbReference type="ARBA" id="ARBA00022980"/>
    </source>
</evidence>
<proteinExistence type="predicted"/>
<sequence length="132" mass="15262">MALQLKVTKSFANCIFNRKEIDLSIRHSKQATPNRETIRKELSTNYSIPVEQIRVFDMKTGFGINETMAKAHLYSDVALMKSTVLPYVLKKITGEEKTKIARKQRKDARKKRVKIFGTMARNMRKAAKRSEN</sequence>
<dbReference type="Proteomes" id="UP000192758">
    <property type="component" value="Unassembled WGS sequence"/>
</dbReference>
<evidence type="ECO:0000313" key="3">
    <source>
        <dbReference type="EMBL" id="OQS55792.1"/>
    </source>
</evidence>
<name>A0A1W0E9A1_9MICR</name>
<dbReference type="InterPro" id="IPR053709">
    <property type="entry name" value="eRP_eS24_sf"/>
</dbReference>
<gene>
    <name evidence="3" type="primary">rps24e</name>
    <name evidence="3" type="ORF">EHP00_1614</name>
</gene>
<comment type="caution">
    <text evidence="3">The sequence shown here is derived from an EMBL/GenBank/DDBJ whole genome shotgun (WGS) entry which is preliminary data.</text>
</comment>
<dbReference type="Pfam" id="PF01282">
    <property type="entry name" value="Ribosomal_S24e"/>
    <property type="match status" value="1"/>
</dbReference>
<dbReference type="InterPro" id="IPR001976">
    <property type="entry name" value="Ribosomal_eS24"/>
</dbReference>
<dbReference type="GO" id="GO:0006412">
    <property type="term" value="P:translation"/>
    <property type="evidence" value="ECO:0007669"/>
    <property type="project" value="InterPro"/>
</dbReference>
<keyword evidence="1" id="KW-0689">Ribosomal protein</keyword>
<dbReference type="GO" id="GO:1990904">
    <property type="term" value="C:ribonucleoprotein complex"/>
    <property type="evidence" value="ECO:0007669"/>
    <property type="project" value="UniProtKB-KW"/>
</dbReference>
<dbReference type="GO" id="GO:0003735">
    <property type="term" value="F:structural constituent of ribosome"/>
    <property type="evidence" value="ECO:0007669"/>
    <property type="project" value="InterPro"/>
</dbReference>
<dbReference type="VEuPathDB" id="MicrosporidiaDB:EHP00_1614"/>
<keyword evidence="2" id="KW-0687">Ribonucleoprotein</keyword>
<reference evidence="3 4" key="1">
    <citation type="journal article" date="2017" name="Environ. Microbiol.">
        <title>Decay of the glycolytic pathway and adaptation to intranuclear parasitism within Enterocytozoonidae microsporidia.</title>
        <authorList>
            <person name="Wiredu Boakye D."/>
            <person name="Jaroenlak P."/>
            <person name="Prachumwat A."/>
            <person name="Williams T.A."/>
            <person name="Bateman K.S."/>
            <person name="Itsathitphaisarn O."/>
            <person name="Sritunyalucksana K."/>
            <person name="Paszkiewicz K.H."/>
            <person name="Moore K.A."/>
            <person name="Stentiford G.D."/>
            <person name="Williams B.A."/>
        </authorList>
    </citation>
    <scope>NUCLEOTIDE SEQUENCE [LARGE SCALE GENOMIC DNA]</scope>
    <source>
        <strain evidence="3 4">TH1</strain>
    </source>
</reference>
<accession>A0A1W0E9A1</accession>
<keyword evidence="4" id="KW-1185">Reference proteome</keyword>
<dbReference type="OrthoDB" id="5571754at2759"/>
<protein>
    <submittedName>
        <fullName evidence="3">Rps24e</fullName>
    </submittedName>
</protein>
<dbReference type="GO" id="GO:0005840">
    <property type="term" value="C:ribosome"/>
    <property type="evidence" value="ECO:0007669"/>
    <property type="project" value="UniProtKB-KW"/>
</dbReference>